<gene>
    <name evidence="2" type="ORF">PSDVSF_25540</name>
</gene>
<evidence type="ECO:0000313" key="3">
    <source>
        <dbReference type="Proteomes" id="UP001053296"/>
    </source>
</evidence>
<proteinExistence type="predicted"/>
<name>A0ABM8HX91_9BACT</name>
<dbReference type="Pfam" id="PF04773">
    <property type="entry name" value="FecR"/>
    <property type="match status" value="1"/>
</dbReference>
<reference evidence="2" key="1">
    <citation type="journal article" date="2022" name="Arch. Microbiol.">
        <title>Pseudodesulfovibrio sediminis sp. nov., a mesophilic and neutrophilic sulfate-reducing bacterium isolated from sediment of a brackish lake.</title>
        <authorList>
            <person name="Takahashi A."/>
            <person name="Kojima H."/>
            <person name="Watanabe M."/>
            <person name="Fukui M."/>
        </authorList>
    </citation>
    <scope>NUCLEOTIDE SEQUENCE</scope>
    <source>
        <strain evidence="2">SF6</strain>
    </source>
</reference>
<evidence type="ECO:0000259" key="1">
    <source>
        <dbReference type="Pfam" id="PF04773"/>
    </source>
</evidence>
<organism evidence="2 3">
    <name type="scientific">Pseudodesulfovibrio sediminis</name>
    <dbReference type="NCBI Taxonomy" id="2810563"/>
    <lineage>
        <taxon>Bacteria</taxon>
        <taxon>Pseudomonadati</taxon>
        <taxon>Thermodesulfobacteriota</taxon>
        <taxon>Desulfovibrionia</taxon>
        <taxon>Desulfovibrionales</taxon>
        <taxon>Desulfovibrionaceae</taxon>
    </lineage>
</organism>
<evidence type="ECO:0000313" key="2">
    <source>
        <dbReference type="EMBL" id="BCS89312.1"/>
    </source>
</evidence>
<keyword evidence="3" id="KW-1185">Reference proteome</keyword>
<dbReference type="RefSeq" id="WP_229591290.1">
    <property type="nucleotide sequence ID" value="NZ_AP024485.1"/>
</dbReference>
<feature type="domain" description="FecR protein" evidence="1">
    <location>
        <begin position="80"/>
        <end position="165"/>
    </location>
</feature>
<sequence>MLLKVRLCNRCLSLLFFPILIIALTLTLALGSPATASEQSTRANAEVVGTVKTTSGTPVIKRNGGDIQAAKGSRLYNGDILTTDDKSSLGLIFRDDSMLSLGPRSEVTVDDFLFEPAEGNMNFLVKIGKGSAELFSGQIAKISPDNMRIETPVSTIGIRGTHILIKVD</sequence>
<dbReference type="EMBL" id="AP024485">
    <property type="protein sequence ID" value="BCS89312.1"/>
    <property type="molecule type" value="Genomic_DNA"/>
</dbReference>
<accession>A0ABM8HX91</accession>
<protein>
    <recommendedName>
        <fullName evidence="1">FecR protein domain-containing protein</fullName>
    </recommendedName>
</protein>
<dbReference type="InterPro" id="IPR006860">
    <property type="entry name" value="FecR"/>
</dbReference>
<dbReference type="PANTHER" id="PTHR38731">
    <property type="entry name" value="LIPL45-RELATED LIPOPROTEIN-RELATED"/>
    <property type="match status" value="1"/>
</dbReference>
<dbReference type="Proteomes" id="UP001053296">
    <property type="component" value="Chromosome"/>
</dbReference>